<dbReference type="HAMAP" id="MF_03015">
    <property type="entry name" value="Ribosomal_S2_euk"/>
    <property type="match status" value="1"/>
</dbReference>
<gene>
    <name evidence="6 10" type="primary">RPS0</name>
    <name evidence="10" type="ORF">OHK93_006851</name>
</gene>
<dbReference type="NCBIfam" id="TIGR01012">
    <property type="entry name" value="uS2_euk_arch"/>
    <property type="match status" value="1"/>
</dbReference>
<comment type="subunit">
    <text evidence="6">Component of the small ribosomal subunit. Mature ribosomes consist of a small (40S) and a large (60S) subunit. The 40S subunit contains about 33 different proteins and 1 molecule of RNA (18S). The 60S subunit contains about 49 different proteins and 3 molecules of RNA (25S, 5.8S and 5S). Interacts with RPS21.</text>
</comment>
<feature type="region of interest" description="Disordered" evidence="8">
    <location>
        <begin position="260"/>
        <end position="310"/>
    </location>
</feature>
<protein>
    <recommendedName>
        <fullName evidence="6">Small ribosomal subunit protein uS2</fullName>
    </recommendedName>
</protein>
<dbReference type="Pfam" id="PF16122">
    <property type="entry name" value="40S_SA_C"/>
    <property type="match status" value="1"/>
</dbReference>
<name>A0AA43QJB6_9LECA</name>
<dbReference type="SUPFAM" id="SSF52313">
    <property type="entry name" value="Ribosomal protein S2"/>
    <property type="match status" value="1"/>
</dbReference>
<evidence type="ECO:0000256" key="7">
    <source>
        <dbReference type="RuleBase" id="RU003631"/>
    </source>
</evidence>
<evidence type="ECO:0000313" key="11">
    <source>
        <dbReference type="Proteomes" id="UP001161017"/>
    </source>
</evidence>
<dbReference type="InterPro" id="IPR027498">
    <property type="entry name" value="Ribosomal_uS2_euk"/>
</dbReference>
<dbReference type="InterPro" id="IPR001865">
    <property type="entry name" value="Ribosomal_uS2"/>
</dbReference>
<evidence type="ECO:0000256" key="8">
    <source>
        <dbReference type="SAM" id="MobiDB-lite"/>
    </source>
</evidence>
<evidence type="ECO:0000256" key="3">
    <source>
        <dbReference type="ARBA" id="ARBA00022490"/>
    </source>
</evidence>
<organism evidence="10 11">
    <name type="scientific">Ramalina farinacea</name>
    <dbReference type="NCBI Taxonomy" id="258253"/>
    <lineage>
        <taxon>Eukaryota</taxon>
        <taxon>Fungi</taxon>
        <taxon>Dikarya</taxon>
        <taxon>Ascomycota</taxon>
        <taxon>Pezizomycotina</taxon>
        <taxon>Lecanoromycetes</taxon>
        <taxon>OSLEUM clade</taxon>
        <taxon>Lecanoromycetidae</taxon>
        <taxon>Lecanorales</taxon>
        <taxon>Lecanorineae</taxon>
        <taxon>Ramalinaceae</taxon>
        <taxon>Ramalina</taxon>
    </lineage>
</organism>
<dbReference type="EMBL" id="JAPUFD010000005">
    <property type="protein sequence ID" value="MDI1487581.1"/>
    <property type="molecule type" value="Genomic_DNA"/>
</dbReference>
<feature type="region of interest" description="Disordered" evidence="8">
    <location>
        <begin position="211"/>
        <end position="238"/>
    </location>
</feature>
<dbReference type="InterPro" id="IPR032281">
    <property type="entry name" value="Ribosomal_uS2_C"/>
</dbReference>
<evidence type="ECO:0000256" key="2">
    <source>
        <dbReference type="ARBA" id="ARBA00006242"/>
    </source>
</evidence>
<evidence type="ECO:0000256" key="1">
    <source>
        <dbReference type="ARBA" id="ARBA00004496"/>
    </source>
</evidence>
<comment type="similarity">
    <text evidence="2 6 7">Belongs to the universal ribosomal protein uS2 family.</text>
</comment>
<dbReference type="GO" id="GO:0000028">
    <property type="term" value="P:ribosomal small subunit assembly"/>
    <property type="evidence" value="ECO:0007669"/>
    <property type="project" value="UniProtKB-UniRule"/>
</dbReference>
<keyword evidence="5 6" id="KW-0687">Ribonucleoprotein</keyword>
<dbReference type="AlphaFoldDB" id="A0AA43QJB6"/>
<sequence length="310" mass="32944">MAPANLPSMFNATSQDIEMLLAAQCHLGSKNLQVHMEPYLWKTRPDGINVINIGKTWYIVLAARIIAAVDNPADIAVISARPYGQRAVLKFAAHTGAAAIAGRFTPGNFTNYITRSFKEPRLIIVTDPRTDAQAIKEASYVNIPVVALCDTDSPTEFVDVAIPTNNKGRHAIGLIWWMLAREVLRLRGSLADRETEWDVMVDLYFYRDPEAEENKDSAGQDESKVPGADDVGAQAIGQGFGGANAEWEVTGGAATGAFAAPSGTAGAQPGSTWEAEGADWAAGSAPVQTGNDGWNAETAKPEAAAASGGW</sequence>
<comment type="subcellular location">
    <subcellularLocation>
        <location evidence="1 6">Cytoplasm</location>
    </subcellularLocation>
</comment>
<feature type="compositionally biased region" description="Low complexity" evidence="8">
    <location>
        <begin position="296"/>
        <end position="310"/>
    </location>
</feature>
<dbReference type="CDD" id="cd01425">
    <property type="entry name" value="RPS2"/>
    <property type="match status" value="1"/>
</dbReference>
<proteinExistence type="inferred from homology"/>
<evidence type="ECO:0000259" key="9">
    <source>
        <dbReference type="Pfam" id="PF16122"/>
    </source>
</evidence>
<keyword evidence="3 6" id="KW-0963">Cytoplasm</keyword>
<keyword evidence="4 6" id="KW-0689">Ribosomal protein</keyword>
<dbReference type="GO" id="GO:0003735">
    <property type="term" value="F:structural constituent of ribosome"/>
    <property type="evidence" value="ECO:0007669"/>
    <property type="project" value="UniProtKB-UniRule"/>
</dbReference>
<dbReference type="GO" id="GO:0006412">
    <property type="term" value="P:translation"/>
    <property type="evidence" value="ECO:0007669"/>
    <property type="project" value="UniProtKB-UniRule"/>
</dbReference>
<evidence type="ECO:0000256" key="6">
    <source>
        <dbReference type="HAMAP-Rule" id="MF_03015"/>
    </source>
</evidence>
<dbReference type="Pfam" id="PF00318">
    <property type="entry name" value="Ribosomal_S2"/>
    <property type="match status" value="2"/>
</dbReference>
<evidence type="ECO:0000313" key="10">
    <source>
        <dbReference type="EMBL" id="MDI1487581.1"/>
    </source>
</evidence>
<reference evidence="10" key="1">
    <citation type="journal article" date="2023" name="Genome Biol. Evol.">
        <title>First Whole Genome Sequence and Flow Cytometry Genome Size Data for the Lichen-Forming Fungus Ramalina farinacea (Ascomycota).</title>
        <authorList>
            <person name="Llewellyn T."/>
            <person name="Mian S."/>
            <person name="Hill R."/>
            <person name="Leitch I.J."/>
            <person name="Gaya E."/>
        </authorList>
    </citation>
    <scope>NUCLEOTIDE SEQUENCE</scope>
    <source>
        <strain evidence="10">LIQ254RAFAR</strain>
    </source>
</reference>
<keyword evidence="11" id="KW-1185">Reference proteome</keyword>
<evidence type="ECO:0000256" key="4">
    <source>
        <dbReference type="ARBA" id="ARBA00022980"/>
    </source>
</evidence>
<dbReference type="Proteomes" id="UP001161017">
    <property type="component" value="Unassembled WGS sequence"/>
</dbReference>
<comment type="function">
    <text evidence="6">Required for the assembly and/or stability of the 40S ribosomal subunit. Required for the processing of the 20S rRNA-precursor to mature 18S rRNA in a late step of the maturation of 40S ribosomal subunits.</text>
</comment>
<evidence type="ECO:0000256" key="5">
    <source>
        <dbReference type="ARBA" id="ARBA00023274"/>
    </source>
</evidence>
<dbReference type="GO" id="GO:0022627">
    <property type="term" value="C:cytosolic small ribosomal subunit"/>
    <property type="evidence" value="ECO:0007669"/>
    <property type="project" value="UniProtKB-UniRule"/>
</dbReference>
<dbReference type="InterPro" id="IPR023591">
    <property type="entry name" value="Ribosomal_uS2_flav_dom_sf"/>
</dbReference>
<comment type="caution">
    <text evidence="10">The sequence shown here is derived from an EMBL/GenBank/DDBJ whole genome shotgun (WGS) entry which is preliminary data.</text>
</comment>
<dbReference type="Gene3D" id="3.40.50.10490">
    <property type="entry name" value="Glucose-6-phosphate isomerase like protein, domain 1"/>
    <property type="match status" value="1"/>
</dbReference>
<feature type="domain" description="Small ribosomal subunit protein uS2 C-terminal" evidence="9">
    <location>
        <begin position="204"/>
        <end position="294"/>
    </location>
</feature>
<dbReference type="PANTHER" id="PTHR11489">
    <property type="entry name" value="40S RIBOSOMAL PROTEIN SA"/>
    <property type="match status" value="1"/>
</dbReference>
<dbReference type="PROSITE" id="PS00963">
    <property type="entry name" value="RIBOSOMAL_S2_2"/>
    <property type="match status" value="1"/>
</dbReference>
<dbReference type="InterPro" id="IPR018130">
    <property type="entry name" value="Ribosomal_uS2_CS"/>
</dbReference>
<dbReference type="FunFam" id="3.40.50.10490:FF:000010">
    <property type="entry name" value="40S ribosomal protein S0"/>
    <property type="match status" value="1"/>
</dbReference>
<dbReference type="InterPro" id="IPR005707">
    <property type="entry name" value="Ribosomal_uS2_euk/arc"/>
</dbReference>
<dbReference type="PRINTS" id="PR00395">
    <property type="entry name" value="RIBOSOMALS2"/>
</dbReference>
<feature type="compositionally biased region" description="Basic and acidic residues" evidence="8">
    <location>
        <begin position="211"/>
        <end position="224"/>
    </location>
</feature>
<accession>A0AA43QJB6</accession>